<dbReference type="NCBIfam" id="TIGR03696">
    <property type="entry name" value="Rhs_assc_core"/>
    <property type="match status" value="1"/>
</dbReference>
<accession>A0A0G3EM15</accession>
<name>A0A0G3EM15_9BACT</name>
<dbReference type="PANTHER" id="PTHR32305:SF15">
    <property type="entry name" value="PROTEIN RHSA-RELATED"/>
    <property type="match status" value="1"/>
</dbReference>
<evidence type="ECO:0000313" key="4">
    <source>
        <dbReference type="EMBL" id="AKJ65204.1"/>
    </source>
</evidence>
<dbReference type="KEGG" id="vbl:L21SP4_01969"/>
<dbReference type="PANTHER" id="PTHR32305">
    <property type="match status" value="1"/>
</dbReference>
<feature type="domain" description="Teneurin-like YD-shell" evidence="3">
    <location>
        <begin position="211"/>
        <end position="368"/>
    </location>
</feature>
<keyword evidence="5" id="KW-1185">Reference proteome</keyword>
<dbReference type="Proteomes" id="UP000035268">
    <property type="component" value="Chromosome"/>
</dbReference>
<feature type="region of interest" description="Disordered" evidence="2">
    <location>
        <begin position="1"/>
        <end position="23"/>
    </location>
</feature>
<dbReference type="EMBL" id="CP010904">
    <property type="protein sequence ID" value="AKJ65204.1"/>
    <property type="molecule type" value="Genomic_DNA"/>
</dbReference>
<dbReference type="AlphaFoldDB" id="A0A0G3EM15"/>
<proteinExistence type="predicted"/>
<dbReference type="Gene3D" id="2.180.10.10">
    <property type="entry name" value="RHS repeat-associated core"/>
    <property type="match status" value="1"/>
</dbReference>
<dbReference type="Pfam" id="PF25023">
    <property type="entry name" value="TEN_YD-shell"/>
    <property type="match status" value="1"/>
</dbReference>
<reference evidence="4 5" key="2">
    <citation type="journal article" date="2016" name="ISME J.">
        <title>Characterization of the first cultured representative of Verrucomicrobia subdivision 5 indicates the proposal of a novel phylum.</title>
        <authorList>
            <person name="Spring S."/>
            <person name="Bunk B."/>
            <person name="Sproer C."/>
            <person name="Schumann P."/>
            <person name="Rohde M."/>
            <person name="Tindall B.J."/>
            <person name="Klenk H.P."/>
        </authorList>
    </citation>
    <scope>NUCLEOTIDE SEQUENCE [LARGE SCALE GENOMIC DNA]</scope>
    <source>
        <strain evidence="4 5">L21-Fru-AB</strain>
    </source>
</reference>
<dbReference type="InterPro" id="IPR050708">
    <property type="entry name" value="T6SS_VgrG/RHS"/>
</dbReference>
<evidence type="ECO:0000259" key="3">
    <source>
        <dbReference type="Pfam" id="PF25023"/>
    </source>
</evidence>
<dbReference type="Pfam" id="PF05593">
    <property type="entry name" value="RHS_repeat"/>
    <property type="match status" value="1"/>
</dbReference>
<evidence type="ECO:0000313" key="5">
    <source>
        <dbReference type="Proteomes" id="UP000035268"/>
    </source>
</evidence>
<evidence type="ECO:0000256" key="1">
    <source>
        <dbReference type="ARBA" id="ARBA00022737"/>
    </source>
</evidence>
<dbReference type="SUPFAM" id="SSF53474">
    <property type="entry name" value="alpha/beta-Hydrolases"/>
    <property type="match status" value="1"/>
</dbReference>
<organism evidence="4 5">
    <name type="scientific">Kiritimatiella glycovorans</name>
    <dbReference type="NCBI Taxonomy" id="1307763"/>
    <lineage>
        <taxon>Bacteria</taxon>
        <taxon>Pseudomonadati</taxon>
        <taxon>Kiritimatiellota</taxon>
        <taxon>Kiritimatiellia</taxon>
        <taxon>Kiritimatiellales</taxon>
        <taxon>Kiritimatiellaceae</taxon>
        <taxon>Kiritimatiella</taxon>
    </lineage>
</organism>
<gene>
    <name evidence="4" type="primary">wapA_3</name>
    <name evidence="4" type="ORF">L21SP4_01969</name>
</gene>
<evidence type="ECO:0000256" key="2">
    <source>
        <dbReference type="SAM" id="MobiDB-lite"/>
    </source>
</evidence>
<keyword evidence="1" id="KW-0677">Repeat</keyword>
<protein>
    <submittedName>
        <fullName evidence="4">Cell wall-associated polypeptide CWBP200</fullName>
    </submittedName>
</protein>
<dbReference type="InterPro" id="IPR056823">
    <property type="entry name" value="TEN-like_YD-shell"/>
</dbReference>
<reference evidence="5" key="1">
    <citation type="submission" date="2015-02" db="EMBL/GenBank/DDBJ databases">
        <title>Description and complete genome sequence of the first cultured representative of the subdivision 5 of the Verrucomicrobia phylum.</title>
        <authorList>
            <person name="Spring S."/>
            <person name="Bunk B."/>
            <person name="Sproer C."/>
            <person name="Klenk H.-P."/>
        </authorList>
    </citation>
    <scope>NUCLEOTIDE SEQUENCE [LARGE SCALE GENOMIC DNA]</scope>
    <source>
        <strain evidence="5">L21-Fru-AB</strain>
    </source>
</reference>
<sequence>MLSRTRYQFDNNGNPTNRIDSMSRSTGYVFDDMNRMVRIDYPNATQAGFDHDNNGNVTLFFNENAEVAFAYDEMNRLAASTQSVSSVNFVVQNSFDLNGNRTNITYPGGLVVSYSFDEDNRLTSASAKNANGTYTFSFGYDGASRLTGISYPNGINATVGYDAESRVTNYVHGTVLNHVITRDLRGFKTREDIYAGLIPSFTNGLRQTRAHNDADQLLSAGDEDYAYDANGNLTNASGTTYEWDYDNRLLRFGHTEYSYDASGGRVERVENGTTNFFVLDYADPLKRPLAEVDGAGTITQYYIWRPAGLLAHIEANGAVYYYHQNEQGSTLALTDTNAAVVAQYAYSPHGEILQKTGSVETPYTFIGGFGVRAENSDTYYMLNRYYSVSQRRFLSIDPAGIDSFANLYVYGNLNPLFGVDPTGLLTVFVHGTYSDSSTFNQATRNIYAETFNDQNQISFEWSGMNNTLARKIAGRRLAGNINEYRTQYPNEPITIVSHSHGGNVAFEASKRAGIDNLVTLGTPARTFTHNPNESNIGEWYNVYSHGDKVQVSGGGLFQPFFQEAGPAGRTFSGAHNIETKHSSGWVQTHLDLTGRVGADAVGNYMNRPAK</sequence>
<dbReference type="InterPro" id="IPR022385">
    <property type="entry name" value="Rhs_assc_core"/>
</dbReference>
<dbReference type="InterPro" id="IPR029058">
    <property type="entry name" value="AB_hydrolase_fold"/>
</dbReference>
<dbReference type="PATRIC" id="fig|1609981.3.peg.2046"/>
<dbReference type="InterPro" id="IPR031325">
    <property type="entry name" value="RHS_repeat"/>
</dbReference>
<dbReference type="Gene3D" id="3.40.50.1820">
    <property type="entry name" value="alpha/beta hydrolase"/>
    <property type="match status" value="1"/>
</dbReference>
<dbReference type="STRING" id="1307763.L21SP4_01969"/>